<keyword evidence="1" id="KW-0560">Oxidoreductase</keyword>
<accession>A0A1H0SJD7</accession>
<dbReference type="PANTHER" id="PTHR48083">
    <property type="entry name" value="MEDIUM-CHAIN SPECIFIC ACYL-COA DEHYDROGENASE, MITOCHONDRIAL-RELATED"/>
    <property type="match status" value="1"/>
</dbReference>
<evidence type="ECO:0000256" key="2">
    <source>
        <dbReference type="ARBA" id="ARBA00049661"/>
    </source>
</evidence>
<dbReference type="GO" id="GO:0033539">
    <property type="term" value="P:fatty acid beta-oxidation using acyl-CoA dehydrogenase"/>
    <property type="evidence" value="ECO:0007669"/>
    <property type="project" value="TreeGrafter"/>
</dbReference>
<organism evidence="5 6">
    <name type="scientific">Paracidovorax cattleyae</name>
    <dbReference type="NCBI Taxonomy" id="80868"/>
    <lineage>
        <taxon>Bacteria</taxon>
        <taxon>Pseudomonadati</taxon>
        <taxon>Pseudomonadota</taxon>
        <taxon>Betaproteobacteria</taxon>
        <taxon>Burkholderiales</taxon>
        <taxon>Comamonadaceae</taxon>
        <taxon>Paracidovorax</taxon>
    </lineage>
</organism>
<dbReference type="NCBIfam" id="TIGR04022">
    <property type="entry name" value="sulfur_SfnB"/>
    <property type="match status" value="1"/>
</dbReference>
<reference evidence="6" key="1">
    <citation type="submission" date="2016-10" db="EMBL/GenBank/DDBJ databases">
        <authorList>
            <person name="Varghese N."/>
            <person name="Submissions S."/>
        </authorList>
    </citation>
    <scope>NUCLEOTIDE SEQUENCE [LARGE SCALE GENOMIC DNA]</scope>
    <source>
        <strain evidence="6">DSM 17101</strain>
    </source>
</reference>
<dbReference type="RefSeq" id="WP_092834718.1">
    <property type="nucleotide sequence ID" value="NZ_CP028290.1"/>
</dbReference>
<evidence type="ECO:0000256" key="1">
    <source>
        <dbReference type="ARBA" id="ARBA00023002"/>
    </source>
</evidence>
<feature type="domain" description="Acyl-CoA dehydrogenase C-terminal" evidence="4">
    <location>
        <begin position="271"/>
        <end position="404"/>
    </location>
</feature>
<protein>
    <submittedName>
        <fullName evidence="5">Sulfur acquisition oxidoreductase, SfnB family</fullName>
    </submittedName>
</protein>
<dbReference type="AlphaFoldDB" id="A0A1H0SJD7"/>
<dbReference type="Pfam" id="PF02771">
    <property type="entry name" value="Acyl-CoA_dh_N"/>
    <property type="match status" value="1"/>
</dbReference>
<gene>
    <name evidence="5" type="ORF">SAMN04489708_112124</name>
</gene>
<dbReference type="OrthoDB" id="6184213at2"/>
<dbReference type="Proteomes" id="UP000199317">
    <property type="component" value="Unassembled WGS sequence"/>
</dbReference>
<keyword evidence="6" id="KW-1185">Reference proteome</keyword>
<dbReference type="InterPro" id="IPR013786">
    <property type="entry name" value="AcylCoA_DH/ox_N"/>
</dbReference>
<dbReference type="InterPro" id="IPR036250">
    <property type="entry name" value="AcylCo_DH-like_C"/>
</dbReference>
<dbReference type="GO" id="GO:0005737">
    <property type="term" value="C:cytoplasm"/>
    <property type="evidence" value="ECO:0007669"/>
    <property type="project" value="TreeGrafter"/>
</dbReference>
<evidence type="ECO:0000313" key="6">
    <source>
        <dbReference type="Proteomes" id="UP000199317"/>
    </source>
</evidence>
<dbReference type="InterPro" id="IPR009100">
    <property type="entry name" value="AcylCoA_DH/oxidase_NM_dom_sf"/>
</dbReference>
<dbReference type="SUPFAM" id="SSF56645">
    <property type="entry name" value="Acyl-CoA dehydrogenase NM domain-like"/>
    <property type="match status" value="1"/>
</dbReference>
<name>A0A1H0SJD7_9BURK</name>
<dbReference type="GO" id="GO:0016712">
    <property type="term" value="F:oxidoreductase activity, acting on paired donors, with incorporation or reduction of molecular oxygen, reduced flavin or flavoprotein as one donor, and incorporation of one atom of oxygen"/>
    <property type="evidence" value="ECO:0007669"/>
    <property type="project" value="TreeGrafter"/>
</dbReference>
<evidence type="ECO:0000259" key="4">
    <source>
        <dbReference type="Pfam" id="PF08028"/>
    </source>
</evidence>
<dbReference type="InterPro" id="IPR050741">
    <property type="entry name" value="Acyl-CoA_dehydrogenase"/>
</dbReference>
<dbReference type="InterPro" id="IPR023922">
    <property type="entry name" value="S04_starv_induced_SfnB"/>
</dbReference>
<proteinExistence type="inferred from homology"/>
<dbReference type="PANTHER" id="PTHR48083:SF19">
    <property type="entry name" value="FLAVIN-DEPENDENT MONOOXYGENASE, OXYGENASE SUBUNIT HSAA"/>
    <property type="match status" value="1"/>
</dbReference>
<dbReference type="PIRSF" id="PIRSF016578">
    <property type="entry name" value="HsaA"/>
    <property type="match status" value="1"/>
</dbReference>
<comment type="similarity">
    <text evidence="2">Belongs to the HpaH/HsaA monooxygenase family.</text>
</comment>
<dbReference type="InterPro" id="IPR013107">
    <property type="entry name" value="Acyl-CoA_DH_C"/>
</dbReference>
<dbReference type="Gene3D" id="2.40.110.10">
    <property type="entry name" value="Butyryl-CoA Dehydrogenase, subunit A, domain 2"/>
    <property type="match status" value="1"/>
</dbReference>
<sequence length="429" mass="46625">MSAVLQSPATEQPVRPHALQAALQPGQPVPGLPRPKAPAHVIRDDAEAIAIAHGLAGRFREGAALRDRDRLWPVEEIDAYSQSGLWAINVPRAHGGAEVSYATLAEVIAIISAADPSIGQITQNHLGIVAAIRTVSDEAQQRLLFGEILAGARFGNAFSESGSRRAADFETRFVEDGDHAVVSGRKFYSSGALLAHYVPIVANDPQGRAWYAIAERDAPGLSVIDDWSSFGQRTTLSGTVLIDRVRVPRTHLVPAWKGYDRPSADGAIFQIIQAAVDVGIARNAIEDTQDFVRTKTRPWVDSQRDTAAEDPYTIHAVGDLQIRLHASEALLERAGRAIDRALATPDADTVAAAQIAVAEAKVLSTEIALRAANKLFELAGTRSTLGQYHLDRHWRNARTHTLHDPVRWKYAIVGNYHLNGVKPPFHAWS</sequence>
<dbReference type="InterPro" id="IPR046373">
    <property type="entry name" value="Acyl-CoA_Oxase/DH_mid-dom_sf"/>
</dbReference>
<dbReference type="EMBL" id="FNJL01000012">
    <property type="protein sequence ID" value="SDP41863.1"/>
    <property type="molecule type" value="Genomic_DNA"/>
</dbReference>
<dbReference type="SUPFAM" id="SSF47203">
    <property type="entry name" value="Acyl-CoA dehydrogenase C-terminal domain-like"/>
    <property type="match status" value="1"/>
</dbReference>
<dbReference type="GO" id="GO:0003995">
    <property type="term" value="F:acyl-CoA dehydrogenase activity"/>
    <property type="evidence" value="ECO:0007669"/>
    <property type="project" value="TreeGrafter"/>
</dbReference>
<dbReference type="Gene3D" id="1.20.140.10">
    <property type="entry name" value="Butyryl-CoA Dehydrogenase, subunit A, domain 3"/>
    <property type="match status" value="1"/>
</dbReference>
<feature type="domain" description="Acyl-CoA dehydrogenase/oxidase N-terminal" evidence="3">
    <location>
        <begin position="63"/>
        <end position="151"/>
    </location>
</feature>
<dbReference type="Pfam" id="PF08028">
    <property type="entry name" value="Acyl-CoA_dh_2"/>
    <property type="match status" value="1"/>
</dbReference>
<evidence type="ECO:0000313" key="5">
    <source>
        <dbReference type="EMBL" id="SDP41863.1"/>
    </source>
</evidence>
<evidence type="ECO:0000259" key="3">
    <source>
        <dbReference type="Pfam" id="PF02771"/>
    </source>
</evidence>
<dbReference type="InterPro" id="IPR037069">
    <property type="entry name" value="AcylCoA_DH/ox_N_sf"/>
</dbReference>
<dbReference type="GO" id="GO:0050660">
    <property type="term" value="F:flavin adenine dinucleotide binding"/>
    <property type="evidence" value="ECO:0007669"/>
    <property type="project" value="InterPro"/>
</dbReference>
<dbReference type="Gene3D" id="1.10.540.10">
    <property type="entry name" value="Acyl-CoA dehydrogenase/oxidase, N-terminal domain"/>
    <property type="match status" value="1"/>
</dbReference>
<dbReference type="CDD" id="cd01163">
    <property type="entry name" value="DszC"/>
    <property type="match status" value="1"/>
</dbReference>